<evidence type="ECO:0000256" key="1">
    <source>
        <dbReference type="SAM" id="Phobius"/>
    </source>
</evidence>
<dbReference type="Proteomes" id="UP000617734">
    <property type="component" value="Unassembled WGS sequence"/>
</dbReference>
<feature type="transmembrane region" description="Helical" evidence="1">
    <location>
        <begin position="20"/>
        <end position="40"/>
    </location>
</feature>
<reference evidence="2" key="1">
    <citation type="journal article" date="2014" name="Int. J. Syst. Evol. Microbiol.">
        <title>Complete genome sequence of Corynebacterium casei LMG S-19264T (=DSM 44701T), isolated from a smear-ripened cheese.</title>
        <authorList>
            <consortium name="US DOE Joint Genome Institute (JGI-PGF)"/>
            <person name="Walter F."/>
            <person name="Albersmeier A."/>
            <person name="Kalinowski J."/>
            <person name="Ruckert C."/>
        </authorList>
    </citation>
    <scope>NUCLEOTIDE SEQUENCE</scope>
    <source>
        <strain evidence="2">JCM 4646</strain>
    </source>
</reference>
<evidence type="ECO:0000313" key="3">
    <source>
        <dbReference type="Proteomes" id="UP000617734"/>
    </source>
</evidence>
<dbReference type="EMBL" id="BNBO01000010">
    <property type="protein sequence ID" value="GHH68480.1"/>
    <property type="molecule type" value="Genomic_DNA"/>
</dbReference>
<name>A0A919FMA0_9ACTN</name>
<reference evidence="2" key="2">
    <citation type="submission" date="2020-09" db="EMBL/GenBank/DDBJ databases">
        <authorList>
            <person name="Sun Q."/>
            <person name="Ohkuma M."/>
        </authorList>
    </citation>
    <scope>NUCLEOTIDE SEQUENCE</scope>
    <source>
        <strain evidence="2">JCM 4646</strain>
    </source>
</reference>
<gene>
    <name evidence="2" type="ORF">GCM10018781_25560</name>
</gene>
<keyword evidence="3" id="KW-1185">Reference proteome</keyword>
<accession>A0A919FMA0</accession>
<comment type="caution">
    <text evidence="2">The sequence shown here is derived from an EMBL/GenBank/DDBJ whole genome shotgun (WGS) entry which is preliminary data.</text>
</comment>
<organism evidence="2 3">
    <name type="scientific">Kitasatospora indigofera</name>
    <dbReference type="NCBI Taxonomy" id="67307"/>
    <lineage>
        <taxon>Bacteria</taxon>
        <taxon>Bacillati</taxon>
        <taxon>Actinomycetota</taxon>
        <taxon>Actinomycetes</taxon>
        <taxon>Kitasatosporales</taxon>
        <taxon>Streptomycetaceae</taxon>
        <taxon>Kitasatospora</taxon>
    </lineage>
</organism>
<evidence type="ECO:0000313" key="2">
    <source>
        <dbReference type="EMBL" id="GHH68480.1"/>
    </source>
</evidence>
<keyword evidence="1" id="KW-0472">Membrane</keyword>
<protein>
    <submittedName>
        <fullName evidence="2">Uncharacterized protein</fullName>
    </submittedName>
</protein>
<proteinExistence type="predicted"/>
<dbReference type="AlphaFoldDB" id="A0A919FMA0"/>
<keyword evidence="1" id="KW-1133">Transmembrane helix</keyword>
<sequence length="201" mass="22168">MLSPFWPALGQVGRRGRVDTITQVVTIAAVLLGAVTTYVTNHLMERSRQRATLRVRWDEKKLDAYAEYVGCVRGTIHVSVLLYEVREDLRSMPRGEHDLTMDLTQASGAQALAFERVMLLAGDAVVDAAHKVQEATAAIGWQARGVVDGSLEEWRRLHSTAFRCINTFHQLARADLGVSGSFEGEQHTARGLLLPGSRTGE</sequence>
<keyword evidence="1" id="KW-0812">Transmembrane</keyword>